<protein>
    <recommendedName>
        <fullName evidence="3">MoaD/ThiS family protein</fullName>
    </recommendedName>
</protein>
<evidence type="ECO:0000313" key="1">
    <source>
        <dbReference type="EMBL" id="RFT15313.1"/>
    </source>
</evidence>
<evidence type="ECO:0000313" key="2">
    <source>
        <dbReference type="Proteomes" id="UP000257323"/>
    </source>
</evidence>
<evidence type="ECO:0008006" key="3">
    <source>
        <dbReference type="Google" id="ProtNLM"/>
    </source>
</evidence>
<organism evidence="1 2">
    <name type="scientific">Candidatus Saccharicenans subterraneus</name>
    <dbReference type="NCBI Taxonomy" id="2508984"/>
    <lineage>
        <taxon>Bacteria</taxon>
        <taxon>Candidatus Aminicenantota</taxon>
        <taxon>Candidatus Aminicenantia</taxon>
        <taxon>Candidatus Aminicenantales</taxon>
        <taxon>Candidatus Saccharicenantaceae</taxon>
        <taxon>Candidatus Saccharicenans</taxon>
    </lineage>
</organism>
<dbReference type="InterPro" id="IPR003749">
    <property type="entry name" value="ThiS/MoaD-like"/>
</dbReference>
<dbReference type="InterPro" id="IPR016155">
    <property type="entry name" value="Mopterin_synth/thiamin_S_b"/>
</dbReference>
<dbReference type="CDD" id="cd17040">
    <property type="entry name" value="Ubl_MoaD_like"/>
    <property type="match status" value="1"/>
</dbReference>
<dbReference type="Pfam" id="PF02597">
    <property type="entry name" value="ThiS"/>
    <property type="match status" value="1"/>
</dbReference>
<dbReference type="SUPFAM" id="SSF54285">
    <property type="entry name" value="MoaD/ThiS"/>
    <property type="match status" value="1"/>
</dbReference>
<sequence length="80" mass="8374">MSGSNIKITVKLIGPFVNQVGFSEKTIECSAGTTVETVVSSLPLDPKRPKIVTRNGQAVTPAEKLSDGDRLAISPLYSGG</sequence>
<comment type="caution">
    <text evidence="1">The sequence shown here is derived from an EMBL/GenBank/DDBJ whole genome shotgun (WGS) entry which is preliminary data.</text>
</comment>
<name>A0A3E2BKP3_9BACT</name>
<accession>A0A3E2BKP3</accession>
<dbReference type="AlphaFoldDB" id="A0A3E2BKP3"/>
<dbReference type="InterPro" id="IPR012675">
    <property type="entry name" value="Beta-grasp_dom_sf"/>
</dbReference>
<gene>
    <name evidence="1" type="ORF">OP8BY_0422</name>
</gene>
<dbReference type="Proteomes" id="UP000257323">
    <property type="component" value="Unassembled WGS sequence"/>
</dbReference>
<proteinExistence type="predicted"/>
<dbReference type="EMBL" id="QUAH01000010">
    <property type="protein sequence ID" value="RFT15313.1"/>
    <property type="molecule type" value="Genomic_DNA"/>
</dbReference>
<reference evidence="1 2" key="1">
    <citation type="submission" date="2018-08" db="EMBL/GenBank/DDBJ databases">
        <title>Genome analysis of the thermophilic bacterium of the candidate phylum Aminicenantes from deep subsurface aquifer revealed its physiology and ecological role.</title>
        <authorList>
            <person name="Kadnikov V.V."/>
            <person name="Mardanov A.V."/>
            <person name="Beletsky A.V."/>
            <person name="Karnachuk O.V."/>
            <person name="Ravin N.V."/>
        </authorList>
    </citation>
    <scope>NUCLEOTIDE SEQUENCE [LARGE SCALE GENOMIC DNA]</scope>
    <source>
        <strain evidence="1">BY38</strain>
    </source>
</reference>
<dbReference type="Gene3D" id="3.10.20.30">
    <property type="match status" value="1"/>
</dbReference>